<name>A0A8C4QBP9_EPTBU</name>
<comment type="subcellular location">
    <subcellularLocation>
        <location evidence="2">Cell membrane</location>
        <location evidence="2">Sarcolemma</location>
        <topology evidence="2">Single-pass type II membrane protein</topology>
    </subcellularLocation>
    <subcellularLocation>
        <location evidence="1">Cytoplasm</location>
        <location evidence="1">Cytoskeleton</location>
    </subcellularLocation>
</comment>
<accession>A0A8C4QBP9</accession>
<dbReference type="Ensembl" id="ENSEBUT00000013646.1">
    <property type="protein sequence ID" value="ENSEBUP00000013070.1"/>
    <property type="gene ID" value="ENSEBUG00000008258.1"/>
</dbReference>
<dbReference type="GO" id="GO:0048738">
    <property type="term" value="P:cardiac muscle tissue development"/>
    <property type="evidence" value="ECO:0007669"/>
    <property type="project" value="TreeGrafter"/>
</dbReference>
<keyword evidence="11" id="KW-0325">Glycoprotein</keyword>
<dbReference type="Pfam" id="PF04790">
    <property type="entry name" value="Sarcoglycan_1"/>
    <property type="match status" value="1"/>
</dbReference>
<dbReference type="GeneTree" id="ENSGT00940000159187"/>
<proteinExistence type="inferred from homology"/>
<evidence type="ECO:0000256" key="6">
    <source>
        <dbReference type="ARBA" id="ARBA00022692"/>
    </source>
</evidence>
<evidence type="ECO:0000256" key="9">
    <source>
        <dbReference type="ARBA" id="ARBA00023136"/>
    </source>
</evidence>
<dbReference type="Proteomes" id="UP000694388">
    <property type="component" value="Unplaced"/>
</dbReference>
<evidence type="ECO:0000313" key="14">
    <source>
        <dbReference type="Ensembl" id="ENSEBUP00000013070.1"/>
    </source>
</evidence>
<dbReference type="InterPro" id="IPR039972">
    <property type="entry name" value="Sarcoglycan_gamma/delta/zeta"/>
</dbReference>
<reference evidence="14" key="1">
    <citation type="submission" date="2025-08" db="UniProtKB">
        <authorList>
            <consortium name="Ensembl"/>
        </authorList>
    </citation>
    <scope>IDENTIFICATION</scope>
</reference>
<evidence type="ECO:0000256" key="11">
    <source>
        <dbReference type="ARBA" id="ARBA00023180"/>
    </source>
</evidence>
<dbReference type="GO" id="GO:0042383">
    <property type="term" value="C:sarcolemma"/>
    <property type="evidence" value="ECO:0007669"/>
    <property type="project" value="UniProtKB-SubCell"/>
</dbReference>
<dbReference type="PANTHER" id="PTHR12939">
    <property type="entry name" value="SARCOGLYCAN"/>
    <property type="match status" value="1"/>
</dbReference>
<keyword evidence="15" id="KW-1185">Reference proteome</keyword>
<keyword evidence="4" id="KW-1003">Cell membrane</keyword>
<evidence type="ECO:0000256" key="12">
    <source>
        <dbReference type="ARBA" id="ARBA00023212"/>
    </source>
</evidence>
<sequence>MMTVRDKTAIRFTCEQEMVREEREPGTPPCREPHYPCRVGIYGWRKRCLYFLVLLLMIILVVNLALTIWILKVMHFTIDGMGHLRITDSGLRLEGDSEFLHPLYAKEIRSRLDSALLVQSARNVTVNARDEEGRVAGQLVVGSQAVEARGKRFEVNSNNDRLLFSADESEVVVGADRLRVLGAEGAIFEHSVQTPQIRAEPFKHLRLESPTRSLLMDAPRGIAIEADAGDVSVSCRLGLLLEAREGAITLDAENVRMPSLPRGARDKPGPTQGLMEVCVCPSGRLYLAEAGQGCLAFSSACE</sequence>
<evidence type="ECO:0000313" key="15">
    <source>
        <dbReference type="Proteomes" id="UP000694388"/>
    </source>
</evidence>
<evidence type="ECO:0000256" key="2">
    <source>
        <dbReference type="ARBA" id="ARBA00004274"/>
    </source>
</evidence>
<keyword evidence="8 13" id="KW-1133">Transmembrane helix</keyword>
<keyword evidence="12" id="KW-0206">Cytoskeleton</keyword>
<comment type="similarity">
    <text evidence="3">Belongs to the sarcoglycan beta/delta/gamma/zeta family.</text>
</comment>
<keyword evidence="9 13" id="KW-0472">Membrane</keyword>
<dbReference type="GO" id="GO:0016012">
    <property type="term" value="C:sarcoglycan complex"/>
    <property type="evidence" value="ECO:0007669"/>
    <property type="project" value="InterPro"/>
</dbReference>
<dbReference type="PANTHER" id="PTHR12939:SF10">
    <property type="entry name" value="EG:4F1.1 PROTEIN"/>
    <property type="match status" value="1"/>
</dbReference>
<evidence type="ECO:0000256" key="8">
    <source>
        <dbReference type="ARBA" id="ARBA00022989"/>
    </source>
</evidence>
<keyword evidence="6 13" id="KW-0812">Transmembrane</keyword>
<reference evidence="14" key="2">
    <citation type="submission" date="2025-09" db="UniProtKB">
        <authorList>
            <consortium name="Ensembl"/>
        </authorList>
    </citation>
    <scope>IDENTIFICATION</scope>
</reference>
<dbReference type="AlphaFoldDB" id="A0A8C4QBP9"/>
<evidence type="ECO:0000256" key="1">
    <source>
        <dbReference type="ARBA" id="ARBA00004245"/>
    </source>
</evidence>
<dbReference type="GO" id="GO:0005856">
    <property type="term" value="C:cytoskeleton"/>
    <property type="evidence" value="ECO:0007669"/>
    <property type="project" value="UniProtKB-SubCell"/>
</dbReference>
<dbReference type="InterPro" id="IPR006875">
    <property type="entry name" value="Sarcoglycan"/>
</dbReference>
<dbReference type="GO" id="GO:0060047">
    <property type="term" value="P:heart contraction"/>
    <property type="evidence" value="ECO:0007669"/>
    <property type="project" value="TreeGrafter"/>
</dbReference>
<organism evidence="14 15">
    <name type="scientific">Eptatretus burgeri</name>
    <name type="common">Inshore hagfish</name>
    <dbReference type="NCBI Taxonomy" id="7764"/>
    <lineage>
        <taxon>Eukaryota</taxon>
        <taxon>Metazoa</taxon>
        <taxon>Chordata</taxon>
        <taxon>Craniata</taxon>
        <taxon>Vertebrata</taxon>
        <taxon>Cyclostomata</taxon>
        <taxon>Myxini</taxon>
        <taxon>Myxiniformes</taxon>
        <taxon>Myxinidae</taxon>
        <taxon>Eptatretinae</taxon>
        <taxon>Eptatretus</taxon>
    </lineage>
</organism>
<evidence type="ECO:0000256" key="13">
    <source>
        <dbReference type="SAM" id="Phobius"/>
    </source>
</evidence>
<keyword evidence="10" id="KW-1015">Disulfide bond</keyword>
<evidence type="ECO:0000256" key="10">
    <source>
        <dbReference type="ARBA" id="ARBA00023157"/>
    </source>
</evidence>
<evidence type="ECO:0000256" key="4">
    <source>
        <dbReference type="ARBA" id="ARBA00022475"/>
    </source>
</evidence>
<keyword evidence="5" id="KW-0963">Cytoplasm</keyword>
<feature type="transmembrane region" description="Helical" evidence="13">
    <location>
        <begin position="48"/>
        <end position="71"/>
    </location>
</feature>
<keyword evidence="7" id="KW-0735">Signal-anchor</keyword>
<protein>
    <submittedName>
        <fullName evidence="14">Sarcoglycan, gamma</fullName>
    </submittedName>
</protein>
<evidence type="ECO:0000256" key="5">
    <source>
        <dbReference type="ARBA" id="ARBA00022490"/>
    </source>
</evidence>
<evidence type="ECO:0000256" key="7">
    <source>
        <dbReference type="ARBA" id="ARBA00022968"/>
    </source>
</evidence>
<evidence type="ECO:0000256" key="3">
    <source>
        <dbReference type="ARBA" id="ARBA00007574"/>
    </source>
</evidence>